<gene>
    <name evidence="1" type="ORF">L3Y34_013959</name>
</gene>
<dbReference type="AlphaFoldDB" id="A0AAE9DQH2"/>
<proteinExistence type="predicted"/>
<evidence type="ECO:0000313" key="2">
    <source>
        <dbReference type="Proteomes" id="UP000827892"/>
    </source>
</evidence>
<sequence>MACRLPSIRPAEKATPLCIKRLEFNTNSIFVNRMIYRAKLFEVLPSGARTEIEESIDEHGYIVNPYSVVFPGDVRLVHWNEPRAMQQRTMKDVRKLRLQLYVYNSPPWIYDVPFTTKK</sequence>
<dbReference type="Proteomes" id="UP000827892">
    <property type="component" value="Chromosome I"/>
</dbReference>
<dbReference type="EMBL" id="CP090891">
    <property type="protein sequence ID" value="ULU09208.1"/>
    <property type="molecule type" value="Genomic_DNA"/>
</dbReference>
<accession>A0AAE9DQH2</accession>
<organism evidence="1 2">
    <name type="scientific">Caenorhabditis briggsae</name>
    <dbReference type="NCBI Taxonomy" id="6238"/>
    <lineage>
        <taxon>Eukaryota</taxon>
        <taxon>Metazoa</taxon>
        <taxon>Ecdysozoa</taxon>
        <taxon>Nematoda</taxon>
        <taxon>Chromadorea</taxon>
        <taxon>Rhabditida</taxon>
        <taxon>Rhabditina</taxon>
        <taxon>Rhabditomorpha</taxon>
        <taxon>Rhabditoidea</taxon>
        <taxon>Rhabditidae</taxon>
        <taxon>Peloderinae</taxon>
        <taxon>Caenorhabditis</taxon>
    </lineage>
</organism>
<protein>
    <submittedName>
        <fullName evidence="1">Uncharacterized protein</fullName>
    </submittedName>
</protein>
<evidence type="ECO:0000313" key="1">
    <source>
        <dbReference type="EMBL" id="ULU09208.1"/>
    </source>
</evidence>
<name>A0AAE9DQH2_CAEBR</name>
<reference evidence="1 2" key="1">
    <citation type="submission" date="2022-05" db="EMBL/GenBank/DDBJ databases">
        <title>Chromosome-level reference genomes for two strains of Caenorhabditis briggsae: an improved platform for comparative genomics.</title>
        <authorList>
            <person name="Stevens L."/>
            <person name="Andersen E.C."/>
        </authorList>
    </citation>
    <scope>NUCLEOTIDE SEQUENCE [LARGE SCALE GENOMIC DNA]</scope>
    <source>
        <strain evidence="1">QX1410_ONT</strain>
        <tissue evidence="1">Whole-organism</tissue>
    </source>
</reference>